<evidence type="ECO:0000256" key="3">
    <source>
        <dbReference type="ARBA" id="ARBA00022692"/>
    </source>
</evidence>
<feature type="transmembrane region" description="Helical" evidence="6">
    <location>
        <begin position="145"/>
        <end position="169"/>
    </location>
</feature>
<evidence type="ECO:0000256" key="1">
    <source>
        <dbReference type="ARBA" id="ARBA00004651"/>
    </source>
</evidence>
<keyword evidence="5 6" id="KW-0472">Membrane</keyword>
<evidence type="ECO:0000256" key="7">
    <source>
        <dbReference type="SAM" id="SignalP"/>
    </source>
</evidence>
<feature type="domain" description="Na+/H+ antiporter NhaC-like C-terminal" evidence="8">
    <location>
        <begin position="282"/>
        <end position="615"/>
    </location>
</feature>
<feature type="signal peptide" evidence="7">
    <location>
        <begin position="1"/>
        <end position="22"/>
    </location>
</feature>
<evidence type="ECO:0000313" key="9">
    <source>
        <dbReference type="EMBL" id="SNS72917.1"/>
    </source>
</evidence>
<protein>
    <submittedName>
        <fullName evidence="9">Transporter, NhaC family</fullName>
    </submittedName>
</protein>
<feature type="transmembrane region" description="Helical" evidence="6">
    <location>
        <begin position="119"/>
        <end position="138"/>
    </location>
</feature>
<keyword evidence="7" id="KW-0732">Signal</keyword>
<keyword evidence="10" id="KW-1185">Reference proteome</keyword>
<dbReference type="PANTHER" id="PTHR43478:SF1">
    <property type="entry name" value="NA+_H+ ANTIPORTER NHAC-LIKE C-TERMINAL DOMAIN-CONTAINING PROTEIN"/>
    <property type="match status" value="1"/>
</dbReference>
<feature type="transmembrane region" description="Helical" evidence="6">
    <location>
        <begin position="316"/>
        <end position="333"/>
    </location>
</feature>
<dbReference type="AlphaFoldDB" id="A0A239GUX4"/>
<accession>A0A239GUX4</accession>
<proteinExistence type="predicted"/>
<feature type="transmembrane region" description="Helical" evidence="6">
    <location>
        <begin position="386"/>
        <end position="412"/>
    </location>
</feature>
<feature type="transmembrane region" description="Helical" evidence="6">
    <location>
        <begin position="514"/>
        <end position="537"/>
    </location>
</feature>
<dbReference type="EMBL" id="FZOQ01000012">
    <property type="protein sequence ID" value="SNS72917.1"/>
    <property type="molecule type" value="Genomic_DNA"/>
</dbReference>
<sequence length="665" mass="72532">MKHYKYFLSLLFLLLLSLKTQAQEAINVAAIEDLSLQAINDTAFNLHTTTEEGNLVKFSGTLPLRVNGELEEVVFIEGETIFSLAEEAELIQVTANLETRSLARLYRLDEEAVGGVREFPMWLSILPPLIAIVLALIFREVLLALFAGIWVGGFVIYGLSFTSIFTGLLAVGDTYLMEALTDGDHVSVILFSMLIGGMVAIISKNGGMAGVVNLLSRYARSARSSQVVTWVLGVAIFFDDYANTLIVGNTMRPVTDGHRISREKLAYLVDSTAAPVAAIAFVTTWVGAELGYIKDAATSLGIEEGAYSLFFHSLEYAYYPVLTLVFMLMLILMNRDFGPMHRAEVRARSTGAVTAVSLDRKGQEKQEQEMQEFEPIDLSRTRAVNALLPVLVVIFGTMIGLLYTGYDAAVWADVTLGFFRKLSITIGDSNSYVALIWASLSGVIVAIALTVSQRIMSLTETMESLVVGFKTMLPAILILVLAWSLAAVTQQLYTAEYLTSLFSGNISPHFLPEITFFLAAIIAFSTGSSWGTMAILYPLMLPAAWYVCQLQGYSLEETMPIIYNVISVVLAGSVFGDHCSPISDTTILSSLASGCNHIDHVKTQLPYAVTVALVANLICTNLSSWGVHWLLVYLIGAAFLWGLIKILGKKNEAEVVPTTTAEAVS</sequence>
<dbReference type="Proteomes" id="UP000198432">
    <property type="component" value="Unassembled WGS sequence"/>
</dbReference>
<organism evidence="9 10">
    <name type="scientific">Pontibacter ummariensis</name>
    <dbReference type="NCBI Taxonomy" id="1610492"/>
    <lineage>
        <taxon>Bacteria</taxon>
        <taxon>Pseudomonadati</taxon>
        <taxon>Bacteroidota</taxon>
        <taxon>Cytophagia</taxon>
        <taxon>Cytophagales</taxon>
        <taxon>Hymenobacteraceae</taxon>
        <taxon>Pontibacter</taxon>
    </lineage>
</organism>
<feature type="transmembrane region" description="Helical" evidence="6">
    <location>
        <begin position="629"/>
        <end position="648"/>
    </location>
</feature>
<comment type="subcellular location">
    <subcellularLocation>
        <location evidence="1">Cell membrane</location>
        <topology evidence="1">Multi-pass membrane protein</topology>
    </subcellularLocation>
</comment>
<evidence type="ECO:0000259" key="8">
    <source>
        <dbReference type="Pfam" id="PF03553"/>
    </source>
</evidence>
<gene>
    <name evidence="9" type="ORF">SAMN06296052_11237</name>
</gene>
<evidence type="ECO:0000313" key="10">
    <source>
        <dbReference type="Proteomes" id="UP000198432"/>
    </source>
</evidence>
<evidence type="ECO:0000256" key="2">
    <source>
        <dbReference type="ARBA" id="ARBA00022475"/>
    </source>
</evidence>
<feature type="transmembrane region" description="Helical" evidence="6">
    <location>
        <begin position="432"/>
        <end position="451"/>
    </location>
</feature>
<name>A0A239GUX4_9BACT</name>
<feature type="chain" id="PRO_5012353676" evidence="7">
    <location>
        <begin position="23"/>
        <end position="665"/>
    </location>
</feature>
<dbReference type="GO" id="GO:0005886">
    <property type="term" value="C:plasma membrane"/>
    <property type="evidence" value="ECO:0007669"/>
    <property type="project" value="UniProtKB-SubCell"/>
</dbReference>
<feature type="transmembrane region" description="Helical" evidence="6">
    <location>
        <begin position="189"/>
        <end position="215"/>
    </location>
</feature>
<evidence type="ECO:0000256" key="6">
    <source>
        <dbReference type="SAM" id="Phobius"/>
    </source>
</evidence>
<dbReference type="InterPro" id="IPR018461">
    <property type="entry name" value="Na/H_Antiport_NhaC-like_C"/>
</dbReference>
<keyword evidence="3 6" id="KW-0812">Transmembrane</keyword>
<keyword evidence="4 6" id="KW-1133">Transmembrane helix</keyword>
<dbReference type="RefSeq" id="WP_245842566.1">
    <property type="nucleotide sequence ID" value="NZ_FZOQ01000012.1"/>
</dbReference>
<evidence type="ECO:0000256" key="5">
    <source>
        <dbReference type="ARBA" id="ARBA00023136"/>
    </source>
</evidence>
<dbReference type="PANTHER" id="PTHR43478">
    <property type="entry name" value="NA+/H+ ANTIPORTER-RELATED"/>
    <property type="match status" value="1"/>
</dbReference>
<dbReference type="Pfam" id="PF03553">
    <property type="entry name" value="Na_H_antiporter"/>
    <property type="match status" value="1"/>
</dbReference>
<keyword evidence="2" id="KW-1003">Cell membrane</keyword>
<feature type="transmembrane region" description="Helical" evidence="6">
    <location>
        <begin position="472"/>
        <end position="494"/>
    </location>
</feature>
<evidence type="ECO:0000256" key="4">
    <source>
        <dbReference type="ARBA" id="ARBA00022989"/>
    </source>
</evidence>
<feature type="transmembrane region" description="Helical" evidence="6">
    <location>
        <begin position="265"/>
        <end position="286"/>
    </location>
</feature>
<reference evidence="10" key="1">
    <citation type="submission" date="2017-06" db="EMBL/GenBank/DDBJ databases">
        <authorList>
            <person name="Varghese N."/>
            <person name="Submissions S."/>
        </authorList>
    </citation>
    <scope>NUCLEOTIDE SEQUENCE [LARGE SCALE GENOMIC DNA]</scope>
    <source>
        <strain evidence="10">NKM1</strain>
    </source>
</reference>